<dbReference type="Proteomes" id="UP000238982">
    <property type="component" value="Unassembled WGS sequence"/>
</dbReference>
<comment type="caution">
    <text evidence="3">The sequence shown here is derived from an EMBL/GenBank/DDBJ whole genome shotgun (WGS) entry which is preliminary data.</text>
</comment>
<dbReference type="AlphaFoldDB" id="A0A228DZB7"/>
<gene>
    <name evidence="2" type="ORF">C6P98_20375</name>
    <name evidence="1" type="ORF">C6P99_25565</name>
    <name evidence="3" type="ORF">C6Q15_07535</name>
</gene>
<reference evidence="4 5" key="1">
    <citation type="submission" date="2018-03" db="EMBL/GenBank/DDBJ databases">
        <authorList>
            <person name="Nguyen K."/>
            <person name="Fouts D."/>
            <person name="Sutton G."/>
        </authorList>
    </citation>
    <scope>NUCLEOTIDE SEQUENCE [LARGE SCALE GENOMIC DNA]</scope>
    <source>
        <strain evidence="1 5">AU14328</strain>
        <strain evidence="2 4">AU17135</strain>
    </source>
</reference>
<proteinExistence type="predicted"/>
<protein>
    <submittedName>
        <fullName evidence="3">Uncharacterized protein</fullName>
    </submittedName>
</protein>
<evidence type="ECO:0000313" key="3">
    <source>
        <dbReference type="EMBL" id="PRF63634.1"/>
    </source>
</evidence>
<evidence type="ECO:0000313" key="5">
    <source>
        <dbReference type="Proteomes" id="UP000237811"/>
    </source>
</evidence>
<accession>A0A228DZB7</accession>
<dbReference type="Proteomes" id="UP000237686">
    <property type="component" value="Unassembled WGS sequence"/>
</dbReference>
<sequence length="68" mass="7894">MHRVRRVSGVGRVGRIVHMKRNNRVRIRTKRALFYPRVPQTPRRRVAPKPRNRSRTCIAARAVAGLPS</sequence>
<dbReference type="EMBL" id="PVGH01000035">
    <property type="protein sequence ID" value="PRF63634.1"/>
    <property type="molecule type" value="Genomic_DNA"/>
</dbReference>
<name>A0A228DZB7_9BURK</name>
<evidence type="ECO:0000313" key="4">
    <source>
        <dbReference type="Proteomes" id="UP000237686"/>
    </source>
</evidence>
<evidence type="ECO:0000313" key="1">
    <source>
        <dbReference type="EMBL" id="PRE41673.1"/>
    </source>
</evidence>
<evidence type="ECO:0000313" key="2">
    <source>
        <dbReference type="EMBL" id="PRF20817.1"/>
    </source>
</evidence>
<dbReference type="EMBL" id="PVFZ01000056">
    <property type="protein sequence ID" value="PRF20817.1"/>
    <property type="molecule type" value="Genomic_DNA"/>
</dbReference>
<dbReference type="EMBL" id="PVFR01000081">
    <property type="protein sequence ID" value="PRE41673.1"/>
    <property type="molecule type" value="Genomic_DNA"/>
</dbReference>
<evidence type="ECO:0000313" key="6">
    <source>
        <dbReference type="Proteomes" id="UP000238982"/>
    </source>
</evidence>
<organism evidence="3 6">
    <name type="scientific">Burkholderia multivorans</name>
    <dbReference type="NCBI Taxonomy" id="87883"/>
    <lineage>
        <taxon>Bacteria</taxon>
        <taxon>Pseudomonadati</taxon>
        <taxon>Pseudomonadota</taxon>
        <taxon>Betaproteobacteria</taxon>
        <taxon>Burkholderiales</taxon>
        <taxon>Burkholderiaceae</taxon>
        <taxon>Burkholderia</taxon>
        <taxon>Burkholderia cepacia complex</taxon>
    </lineage>
</organism>
<reference evidence="3 6" key="2">
    <citation type="submission" date="2018-03" db="EMBL/GenBank/DDBJ databases">
        <authorList>
            <person name="Keele B.F."/>
        </authorList>
    </citation>
    <scope>NUCLEOTIDE SEQUENCE [LARGE SCALE GENOMIC DNA]</scope>
    <source>
        <strain evidence="3 6">AU19729</strain>
    </source>
</reference>
<dbReference type="Proteomes" id="UP000237811">
    <property type="component" value="Unassembled WGS sequence"/>
</dbReference>